<organism evidence="1 2">
    <name type="scientific">Tumebacillus avium</name>
    <dbReference type="NCBI Taxonomy" id="1903704"/>
    <lineage>
        <taxon>Bacteria</taxon>
        <taxon>Bacillati</taxon>
        <taxon>Bacillota</taxon>
        <taxon>Bacilli</taxon>
        <taxon>Bacillales</taxon>
        <taxon>Alicyclobacillaceae</taxon>
        <taxon>Tumebacillus</taxon>
    </lineage>
</organism>
<protein>
    <submittedName>
        <fullName evidence="1">Uncharacterized protein</fullName>
    </submittedName>
</protein>
<sequence>MTDSNSTNLDPLLEVEPINDIDLLLLSWAQMEAIELIVADEEAAEAKTDLVALLMTDYGVTDIRLIERTYEYYEVGYRQGGEELTMRFETVEVESIYDL</sequence>
<evidence type="ECO:0000313" key="2">
    <source>
        <dbReference type="Proteomes" id="UP000195437"/>
    </source>
</evidence>
<dbReference type="KEGG" id="tum:CBW65_04510"/>
<reference evidence="2" key="1">
    <citation type="submission" date="2017-05" db="EMBL/GenBank/DDBJ databases">
        <authorList>
            <person name="Sung H."/>
        </authorList>
    </citation>
    <scope>NUCLEOTIDE SEQUENCE [LARGE SCALE GENOMIC DNA]</scope>
    <source>
        <strain evidence="2">AR23208</strain>
    </source>
</reference>
<dbReference type="AlphaFoldDB" id="A0A1Y0IJE7"/>
<dbReference type="EMBL" id="CP021434">
    <property type="protein sequence ID" value="ARU60410.1"/>
    <property type="molecule type" value="Genomic_DNA"/>
</dbReference>
<evidence type="ECO:0000313" key="1">
    <source>
        <dbReference type="EMBL" id="ARU60410.1"/>
    </source>
</evidence>
<proteinExistence type="predicted"/>
<dbReference type="RefSeq" id="WP_087455802.1">
    <property type="nucleotide sequence ID" value="NZ_CP021434.1"/>
</dbReference>
<name>A0A1Y0IJE7_9BACL</name>
<keyword evidence="2" id="KW-1185">Reference proteome</keyword>
<dbReference type="Proteomes" id="UP000195437">
    <property type="component" value="Chromosome"/>
</dbReference>
<accession>A0A1Y0IJE7</accession>
<dbReference type="OrthoDB" id="2381865at2"/>
<gene>
    <name evidence="1" type="ORF">CBW65_04510</name>
</gene>